<dbReference type="Gene3D" id="1.20.1250.20">
    <property type="entry name" value="MFS general substrate transporter like domains"/>
    <property type="match status" value="1"/>
</dbReference>
<dbReference type="OrthoDB" id="5086884at2759"/>
<evidence type="ECO:0000256" key="5">
    <source>
        <dbReference type="ARBA" id="ARBA00023136"/>
    </source>
</evidence>
<dbReference type="InterPro" id="IPR011701">
    <property type="entry name" value="MFS"/>
</dbReference>
<evidence type="ECO:0000256" key="1">
    <source>
        <dbReference type="ARBA" id="ARBA00004141"/>
    </source>
</evidence>
<evidence type="ECO:0000313" key="9">
    <source>
        <dbReference type="Proteomes" id="UP001140172"/>
    </source>
</evidence>
<dbReference type="Proteomes" id="UP001140172">
    <property type="component" value="Unassembled WGS sequence"/>
</dbReference>
<sequence>MSAKGSGLWARMGAIRSAPITIVAVACAALMIDNIAYSISFACLPHMFEDMELASESQIGIVTTMFGIGALVTSIFSGILSDRTGSRKLLLVVGAVGYSACGIMLHFAHKLWHILLYRFLNGLASGCVYPIAIATVGDNPI</sequence>
<accession>A0A9W8H2J8</accession>
<dbReference type="PANTHER" id="PTHR23506">
    <property type="entry name" value="GH10249P"/>
    <property type="match status" value="1"/>
</dbReference>
<evidence type="ECO:0000256" key="4">
    <source>
        <dbReference type="ARBA" id="ARBA00022989"/>
    </source>
</evidence>
<dbReference type="PROSITE" id="PS50850">
    <property type="entry name" value="MFS"/>
    <property type="match status" value="1"/>
</dbReference>
<organism evidence="8 9">
    <name type="scientific">Coemansia interrupta</name>
    <dbReference type="NCBI Taxonomy" id="1126814"/>
    <lineage>
        <taxon>Eukaryota</taxon>
        <taxon>Fungi</taxon>
        <taxon>Fungi incertae sedis</taxon>
        <taxon>Zoopagomycota</taxon>
        <taxon>Kickxellomycotina</taxon>
        <taxon>Kickxellomycetes</taxon>
        <taxon>Kickxellales</taxon>
        <taxon>Kickxellaceae</taxon>
        <taxon>Coemansia</taxon>
    </lineage>
</organism>
<comment type="subcellular location">
    <subcellularLocation>
        <location evidence="1">Membrane</location>
        <topology evidence="1">Multi-pass membrane protein</topology>
    </subcellularLocation>
</comment>
<keyword evidence="5 6" id="KW-0472">Membrane</keyword>
<evidence type="ECO:0000256" key="6">
    <source>
        <dbReference type="SAM" id="Phobius"/>
    </source>
</evidence>
<dbReference type="InterPro" id="IPR050930">
    <property type="entry name" value="MFS_Vesicular_Transporter"/>
</dbReference>
<evidence type="ECO:0000256" key="3">
    <source>
        <dbReference type="ARBA" id="ARBA00022692"/>
    </source>
</evidence>
<dbReference type="PANTHER" id="PTHR23506:SF23">
    <property type="entry name" value="GH10249P"/>
    <property type="match status" value="1"/>
</dbReference>
<dbReference type="SUPFAM" id="SSF103473">
    <property type="entry name" value="MFS general substrate transporter"/>
    <property type="match status" value="1"/>
</dbReference>
<keyword evidence="3 6" id="KW-0812">Transmembrane</keyword>
<keyword evidence="2" id="KW-0813">Transport</keyword>
<reference evidence="8" key="1">
    <citation type="submission" date="2022-07" db="EMBL/GenBank/DDBJ databases">
        <title>Phylogenomic reconstructions and comparative analyses of Kickxellomycotina fungi.</title>
        <authorList>
            <person name="Reynolds N.K."/>
            <person name="Stajich J.E."/>
            <person name="Barry K."/>
            <person name="Grigoriev I.V."/>
            <person name="Crous P."/>
            <person name="Smith M.E."/>
        </authorList>
    </citation>
    <scope>NUCLEOTIDE SEQUENCE</scope>
    <source>
        <strain evidence="8">BCRC 34489</strain>
    </source>
</reference>
<dbReference type="InterPro" id="IPR020846">
    <property type="entry name" value="MFS_dom"/>
</dbReference>
<feature type="transmembrane region" description="Helical" evidence="6">
    <location>
        <begin position="59"/>
        <end position="80"/>
    </location>
</feature>
<keyword evidence="4 6" id="KW-1133">Transmembrane helix</keyword>
<feature type="transmembrane region" description="Helical" evidence="6">
    <location>
        <begin position="114"/>
        <end position="136"/>
    </location>
</feature>
<dbReference type="GO" id="GO:0016020">
    <property type="term" value="C:membrane"/>
    <property type="evidence" value="ECO:0007669"/>
    <property type="project" value="UniProtKB-SubCell"/>
</dbReference>
<gene>
    <name evidence="8" type="ORF">GGI15_004471</name>
</gene>
<keyword evidence="9" id="KW-1185">Reference proteome</keyword>
<evidence type="ECO:0000313" key="8">
    <source>
        <dbReference type="EMBL" id="KAJ2777530.1"/>
    </source>
</evidence>
<evidence type="ECO:0000259" key="7">
    <source>
        <dbReference type="PROSITE" id="PS50850"/>
    </source>
</evidence>
<feature type="transmembrane region" description="Helical" evidence="6">
    <location>
        <begin position="20"/>
        <end position="39"/>
    </location>
</feature>
<evidence type="ECO:0000256" key="2">
    <source>
        <dbReference type="ARBA" id="ARBA00022448"/>
    </source>
</evidence>
<dbReference type="InterPro" id="IPR036259">
    <property type="entry name" value="MFS_trans_sf"/>
</dbReference>
<protein>
    <recommendedName>
        <fullName evidence="7">Major facilitator superfamily (MFS) profile domain-containing protein</fullName>
    </recommendedName>
</protein>
<dbReference type="AlphaFoldDB" id="A0A9W8H2J8"/>
<dbReference type="PROSITE" id="PS51257">
    <property type="entry name" value="PROKAR_LIPOPROTEIN"/>
    <property type="match status" value="1"/>
</dbReference>
<feature type="transmembrane region" description="Helical" evidence="6">
    <location>
        <begin position="89"/>
        <end position="108"/>
    </location>
</feature>
<dbReference type="Pfam" id="PF07690">
    <property type="entry name" value="MFS_1"/>
    <property type="match status" value="1"/>
</dbReference>
<dbReference type="EMBL" id="JANBUM010000407">
    <property type="protein sequence ID" value="KAJ2777530.1"/>
    <property type="molecule type" value="Genomic_DNA"/>
</dbReference>
<name>A0A9W8H2J8_9FUNG</name>
<comment type="caution">
    <text evidence="8">The sequence shown here is derived from an EMBL/GenBank/DDBJ whole genome shotgun (WGS) entry which is preliminary data.</text>
</comment>
<dbReference type="GO" id="GO:0022857">
    <property type="term" value="F:transmembrane transporter activity"/>
    <property type="evidence" value="ECO:0007669"/>
    <property type="project" value="InterPro"/>
</dbReference>
<feature type="domain" description="Major facilitator superfamily (MFS) profile" evidence="7">
    <location>
        <begin position="22"/>
        <end position="141"/>
    </location>
</feature>
<proteinExistence type="predicted"/>